<accession>A0A9W4XH28</accession>
<dbReference type="Proteomes" id="UP001152607">
    <property type="component" value="Unassembled WGS sequence"/>
</dbReference>
<keyword evidence="3" id="KW-1185">Reference proteome</keyword>
<dbReference type="AlphaFoldDB" id="A0A9W4XH28"/>
<dbReference type="PANTHER" id="PTHR42354:SF1">
    <property type="entry name" value="C2H2-TYPE DOMAIN-CONTAINING PROTEIN"/>
    <property type="match status" value="1"/>
</dbReference>
<feature type="region of interest" description="Disordered" evidence="1">
    <location>
        <begin position="179"/>
        <end position="200"/>
    </location>
</feature>
<comment type="caution">
    <text evidence="2">The sequence shown here is derived from an EMBL/GenBank/DDBJ whole genome shotgun (WGS) entry which is preliminary data.</text>
</comment>
<evidence type="ECO:0000256" key="1">
    <source>
        <dbReference type="SAM" id="MobiDB-lite"/>
    </source>
</evidence>
<evidence type="ECO:0000313" key="3">
    <source>
        <dbReference type="Proteomes" id="UP001152607"/>
    </source>
</evidence>
<reference evidence="2" key="1">
    <citation type="submission" date="2023-01" db="EMBL/GenBank/DDBJ databases">
        <authorList>
            <person name="Van Ghelder C."/>
            <person name="Rancurel C."/>
        </authorList>
    </citation>
    <scope>NUCLEOTIDE SEQUENCE</scope>
    <source>
        <strain evidence="2">CNCM I-4278</strain>
    </source>
</reference>
<dbReference type="EMBL" id="CAOQHR010000001">
    <property type="protein sequence ID" value="CAI6259960.1"/>
    <property type="molecule type" value="Genomic_DNA"/>
</dbReference>
<dbReference type="PANTHER" id="PTHR42354">
    <property type="entry name" value="C2H2-TYPE DOMAIN-CONTAINING PROTEIN"/>
    <property type="match status" value="1"/>
</dbReference>
<evidence type="ECO:0000313" key="2">
    <source>
        <dbReference type="EMBL" id="CAI6259960.1"/>
    </source>
</evidence>
<dbReference type="OrthoDB" id="3724701at2759"/>
<sequence length="397" mass="45034">MFSTHWDESHYTSFLLWDIEREFENAHQAYQRWLTKTLRRKTPWSCIARSNKADPLEKALSLGVHVTKAIKDGKDGLGSSFERGDSTCHTVLSAQLIRLQHEVNVPLQDCLESRISISHISLPYDDILRAAKGIRRACLNALRDQAARLTSSRNSLCLPPPRFSVSFCPYAIQLQTDHRQRHRSTINARKVRPSDPHDDREHCPGCNVHIAVSAHSGLPSYRRLLFASHTSQPPTPTSSKTENRATFACSSCYKTFDESYVFLDHIFQKEIGTERSCLKRWSTSSTSTRSSLTSKSTDHSVLAVDSDPALVEKCLRNCLQRELTRSRAMKKSIELLRDAALPPLPPPKDEEGGGRGVLRYYEQPQLLLNQPQDSGFWGSKLRKPMRLHRSIPSNSPY</sequence>
<name>A0A9W4XH28_9PLEO</name>
<protein>
    <submittedName>
        <fullName evidence="2">Uncharacterized protein</fullName>
    </submittedName>
</protein>
<proteinExistence type="predicted"/>
<gene>
    <name evidence="2" type="ORF">PDIGIT_LOCUS1306</name>
</gene>
<organism evidence="2 3">
    <name type="scientific">Periconia digitata</name>
    <dbReference type="NCBI Taxonomy" id="1303443"/>
    <lineage>
        <taxon>Eukaryota</taxon>
        <taxon>Fungi</taxon>
        <taxon>Dikarya</taxon>
        <taxon>Ascomycota</taxon>
        <taxon>Pezizomycotina</taxon>
        <taxon>Dothideomycetes</taxon>
        <taxon>Pleosporomycetidae</taxon>
        <taxon>Pleosporales</taxon>
        <taxon>Massarineae</taxon>
        <taxon>Periconiaceae</taxon>
        <taxon>Periconia</taxon>
    </lineage>
</organism>